<gene>
    <name evidence="2" type="ORF">SDC9_193161</name>
</gene>
<dbReference type="Gene3D" id="1.10.101.10">
    <property type="entry name" value="PGBD-like superfamily/PGBD"/>
    <property type="match status" value="1"/>
</dbReference>
<dbReference type="EMBL" id="VSSQ01105615">
    <property type="protein sequence ID" value="MPN45594.1"/>
    <property type="molecule type" value="Genomic_DNA"/>
</dbReference>
<organism evidence="2">
    <name type="scientific">bioreactor metagenome</name>
    <dbReference type="NCBI Taxonomy" id="1076179"/>
    <lineage>
        <taxon>unclassified sequences</taxon>
        <taxon>metagenomes</taxon>
        <taxon>ecological metagenomes</taxon>
    </lineage>
</organism>
<evidence type="ECO:0000313" key="2">
    <source>
        <dbReference type="EMBL" id="MPN45594.1"/>
    </source>
</evidence>
<dbReference type="InterPro" id="IPR002477">
    <property type="entry name" value="Peptidoglycan-bd-like"/>
</dbReference>
<sequence>MGAAPSLRIDAVKALQQRLNLIGLLAEEDITGFYSQRTSDALKIFQASSQLNANGIANQATQLALSERADNWLMEHTEFWVVRDEPEW</sequence>
<dbReference type="InterPro" id="IPR036365">
    <property type="entry name" value="PGBD-like_sf"/>
</dbReference>
<dbReference type="Pfam" id="PF01471">
    <property type="entry name" value="PG_binding_1"/>
    <property type="match status" value="1"/>
</dbReference>
<evidence type="ECO:0000259" key="1">
    <source>
        <dbReference type="Pfam" id="PF01471"/>
    </source>
</evidence>
<dbReference type="InterPro" id="IPR036366">
    <property type="entry name" value="PGBDSf"/>
</dbReference>
<reference evidence="2" key="1">
    <citation type="submission" date="2019-08" db="EMBL/GenBank/DDBJ databases">
        <authorList>
            <person name="Kucharzyk K."/>
            <person name="Murdoch R.W."/>
            <person name="Higgins S."/>
            <person name="Loffler F."/>
        </authorList>
    </citation>
    <scope>NUCLEOTIDE SEQUENCE</scope>
</reference>
<accession>A0A645IBA0</accession>
<comment type="caution">
    <text evidence="2">The sequence shown here is derived from an EMBL/GenBank/DDBJ whole genome shotgun (WGS) entry which is preliminary data.</text>
</comment>
<dbReference type="SUPFAM" id="SSF47090">
    <property type="entry name" value="PGBD-like"/>
    <property type="match status" value="1"/>
</dbReference>
<dbReference type="AlphaFoldDB" id="A0A645IBA0"/>
<proteinExistence type="predicted"/>
<name>A0A645IBA0_9ZZZZ</name>
<feature type="domain" description="Peptidoglycan binding-like" evidence="1">
    <location>
        <begin position="10"/>
        <end position="64"/>
    </location>
</feature>
<protein>
    <recommendedName>
        <fullName evidence="1">Peptidoglycan binding-like domain-containing protein</fullName>
    </recommendedName>
</protein>